<dbReference type="SUPFAM" id="SSF53474">
    <property type="entry name" value="alpha/beta-Hydrolases"/>
    <property type="match status" value="1"/>
</dbReference>
<dbReference type="Gene3D" id="3.40.50.1820">
    <property type="entry name" value="alpha/beta hydrolase"/>
    <property type="match status" value="1"/>
</dbReference>
<keyword evidence="2" id="KW-1185">Reference proteome</keyword>
<evidence type="ECO:0000313" key="2">
    <source>
        <dbReference type="Proteomes" id="UP000215509"/>
    </source>
</evidence>
<proteinExistence type="predicted"/>
<dbReference type="InterPro" id="IPR029058">
    <property type="entry name" value="AB_hydrolase_fold"/>
</dbReference>
<evidence type="ECO:0000313" key="1">
    <source>
        <dbReference type="EMBL" id="OXM85613.1"/>
    </source>
</evidence>
<dbReference type="AlphaFoldDB" id="A0A229UQN3"/>
<dbReference type="RefSeq" id="WP_094015604.1">
    <property type="nucleotide sequence ID" value="NZ_NMQW01000020.1"/>
</dbReference>
<name>A0A229UQN3_9BACL</name>
<reference evidence="1 2" key="1">
    <citation type="submission" date="2017-07" db="EMBL/GenBank/DDBJ databases">
        <title>Genome sequencing and assembly of Paenibacillus rigui.</title>
        <authorList>
            <person name="Mayilraj S."/>
        </authorList>
    </citation>
    <scope>NUCLEOTIDE SEQUENCE [LARGE SCALE GENOMIC DNA]</scope>
    <source>
        <strain evidence="1 2">JCM 16352</strain>
    </source>
</reference>
<comment type="caution">
    <text evidence="1">The sequence shown here is derived from an EMBL/GenBank/DDBJ whole genome shotgun (WGS) entry which is preliminary data.</text>
</comment>
<organism evidence="1 2">
    <name type="scientific">Paenibacillus rigui</name>
    <dbReference type="NCBI Taxonomy" id="554312"/>
    <lineage>
        <taxon>Bacteria</taxon>
        <taxon>Bacillati</taxon>
        <taxon>Bacillota</taxon>
        <taxon>Bacilli</taxon>
        <taxon>Bacillales</taxon>
        <taxon>Paenibacillaceae</taxon>
        <taxon>Paenibacillus</taxon>
    </lineage>
</organism>
<evidence type="ECO:0008006" key="3">
    <source>
        <dbReference type="Google" id="ProtNLM"/>
    </source>
</evidence>
<dbReference type="OrthoDB" id="2558990at2"/>
<sequence length="239" mass="27050">MKRSNETIALFTLAGIATAPGFLDTIRDELSFLLRARGYTVEADSLYPYGDWSRRLVPQLYEIFRDLIDVHERFLNSIGVRATRERIFHAAAQSDHVLLVGHSGGGLTAVQLAGQMIKAGFAPPLVIQIGSPRCPIRRELQDRVLFLSAEGLETKRKDPVARLGHWRGWRRGPWKFPQWKRNANAPGTQVVIPLIGGHPDYFRSYAPYVDEEGDSNLHRTLQPLDSWLTDKLPEQQETP</sequence>
<protein>
    <recommendedName>
        <fullName evidence="3">Fungal lipase-like domain-containing protein</fullName>
    </recommendedName>
</protein>
<dbReference type="EMBL" id="NMQW01000020">
    <property type="protein sequence ID" value="OXM85613.1"/>
    <property type="molecule type" value="Genomic_DNA"/>
</dbReference>
<accession>A0A229UQN3</accession>
<gene>
    <name evidence="1" type="ORF">CF651_14605</name>
</gene>
<dbReference type="Proteomes" id="UP000215509">
    <property type="component" value="Unassembled WGS sequence"/>
</dbReference>